<dbReference type="Proteomes" id="UP000664578">
    <property type="component" value="Unassembled WGS sequence"/>
</dbReference>
<name>A0A8I1SJY4_9BACI</name>
<evidence type="ECO:0000313" key="1">
    <source>
        <dbReference type="EMBL" id="MBN8249977.1"/>
    </source>
</evidence>
<accession>A0A8I1SJY4</accession>
<comment type="caution">
    <text evidence="1">The sequence shown here is derived from an EMBL/GenBank/DDBJ whole genome shotgun (WGS) entry which is preliminary data.</text>
</comment>
<dbReference type="RefSeq" id="WP_206782054.1">
    <property type="nucleotide sequence ID" value="NZ_JAEMWV010000001.1"/>
</dbReference>
<gene>
    <name evidence="1" type="ORF">JF537_00130</name>
</gene>
<evidence type="ECO:0000313" key="2">
    <source>
        <dbReference type="Proteomes" id="UP000664578"/>
    </source>
</evidence>
<proteinExistence type="predicted"/>
<sequence>MVGKQSSENKLTTLECMVCGYREVFTEQQFKFTDGLRCCICNGPVNPTLTRPGEKIRNRRMKKQKDTVNMSVKIEQGEAWIKWLESTGNFEQAKLLKWLVNKAKLVERMDKALAFYADPKNHEWEIDDPWVGVIHSKVMMDSGEVARKARGNVE</sequence>
<dbReference type="EMBL" id="JAEMWV010000001">
    <property type="protein sequence ID" value="MBN8249977.1"/>
    <property type="molecule type" value="Genomic_DNA"/>
</dbReference>
<dbReference type="AlphaFoldDB" id="A0A8I1SJY4"/>
<reference evidence="1" key="1">
    <citation type="submission" date="2020-12" db="EMBL/GenBank/DDBJ databases">
        <title>PHA producing bacteria isolated from mangrove.</title>
        <authorList>
            <person name="Zheng W."/>
            <person name="Yu S."/>
            <person name="Huang Y."/>
        </authorList>
    </citation>
    <scope>NUCLEOTIDE SEQUENCE</scope>
    <source>
        <strain evidence="1">GN22-4</strain>
    </source>
</reference>
<organism evidence="1 2">
    <name type="scientific">Priestia flexa</name>
    <dbReference type="NCBI Taxonomy" id="86664"/>
    <lineage>
        <taxon>Bacteria</taxon>
        <taxon>Bacillati</taxon>
        <taxon>Bacillota</taxon>
        <taxon>Bacilli</taxon>
        <taxon>Bacillales</taxon>
        <taxon>Bacillaceae</taxon>
        <taxon>Priestia</taxon>
    </lineage>
</organism>
<protein>
    <submittedName>
        <fullName evidence="1">Uncharacterized protein</fullName>
    </submittedName>
</protein>